<feature type="region of interest" description="Disordered" evidence="1">
    <location>
        <begin position="83"/>
        <end position="115"/>
    </location>
</feature>
<dbReference type="AlphaFoldDB" id="A0A7G1PC80"/>
<name>A0A7G1PC80_9ACTN</name>
<evidence type="ECO:0000313" key="2">
    <source>
        <dbReference type="EMBL" id="BCL32662.1"/>
    </source>
</evidence>
<proteinExistence type="predicted"/>
<gene>
    <name evidence="2" type="ORF">GCM10017557_75210</name>
</gene>
<dbReference type="KEGG" id="sgm:GCM10017557_75210"/>
<organism evidence="2 3">
    <name type="scientific">Streptomyces aurantiacus</name>
    <dbReference type="NCBI Taxonomy" id="47760"/>
    <lineage>
        <taxon>Bacteria</taxon>
        <taxon>Bacillati</taxon>
        <taxon>Actinomycetota</taxon>
        <taxon>Actinomycetes</taxon>
        <taxon>Kitasatosporales</taxon>
        <taxon>Streptomycetaceae</taxon>
        <taxon>Streptomyces</taxon>
        <taxon>Streptomyces aurantiacus group</taxon>
    </lineage>
</organism>
<sequence length="115" mass="12726">MRFGRALSWFRSLIRRGSVVVARDGGSGRGSRSSARPGFLFPYAFPAPSSPFVTGARAGGLHRRPCEQSARVRRRAPVRRAAWHMPSGALARMRPPDRAPAAPEPLPGRRHQRFL</sequence>
<dbReference type="Proteomes" id="UP000516444">
    <property type="component" value="Chromosome"/>
</dbReference>
<protein>
    <submittedName>
        <fullName evidence="2">Uncharacterized protein</fullName>
    </submittedName>
</protein>
<reference evidence="2 3" key="1">
    <citation type="journal article" date="2014" name="Int. J. Syst. Evol. Microbiol.">
        <title>Complete genome sequence of Corynebacterium casei LMG S-19264T (=DSM 44701T), isolated from a smear-ripened cheese.</title>
        <authorList>
            <consortium name="US DOE Joint Genome Institute (JGI-PGF)"/>
            <person name="Walter F."/>
            <person name="Albersmeier A."/>
            <person name="Kalinowski J."/>
            <person name="Ruckert C."/>
        </authorList>
    </citation>
    <scope>NUCLEOTIDE SEQUENCE [LARGE SCALE GENOMIC DNA]</scope>
    <source>
        <strain evidence="2 3">JCM 4677</strain>
    </source>
</reference>
<evidence type="ECO:0000313" key="3">
    <source>
        <dbReference type="Proteomes" id="UP000516444"/>
    </source>
</evidence>
<evidence type="ECO:0000256" key="1">
    <source>
        <dbReference type="SAM" id="MobiDB-lite"/>
    </source>
</evidence>
<dbReference type="EMBL" id="AP023440">
    <property type="protein sequence ID" value="BCL32662.1"/>
    <property type="molecule type" value="Genomic_DNA"/>
</dbReference>
<keyword evidence="3" id="KW-1185">Reference proteome</keyword>
<accession>A0A7G1PC80</accession>